<dbReference type="SMART" id="SM00420">
    <property type="entry name" value="HTH_DEOR"/>
    <property type="match status" value="1"/>
</dbReference>
<dbReference type="InterPro" id="IPR013196">
    <property type="entry name" value="HTH_11"/>
</dbReference>
<sequence length="232" mass="27263">MNKEARQTKLIQLIQNQTQMSAIDLARTLNVSKRTILRDIQELEAKGVQILAHSGKHGGYEIQSHQQNVKIELTHKEILALYLILKERTHQSALPYYAEMNQIIQKLLRQPNTSLRRSMKQFDHYIDFESDDTPPLPPLFKDILIYSHERKVMGVYFQPLTHQRPRFANVVFIGLICHSTEWKAVVYHIGGDYTEIIDLKMIDDIDYSFHKSIQTNDITMKNYKKYLKTDDY</sequence>
<proteinExistence type="predicted"/>
<evidence type="ECO:0000259" key="4">
    <source>
        <dbReference type="PROSITE" id="PS51000"/>
    </source>
</evidence>
<evidence type="ECO:0000256" key="1">
    <source>
        <dbReference type="ARBA" id="ARBA00022736"/>
    </source>
</evidence>
<reference evidence="5 6" key="1">
    <citation type="journal article" date="2022" name="Pathogens">
        <title>Staphylococcus ratti sp. nov. Isolated from a Lab Rat.</title>
        <authorList>
            <person name="Kovarovic V."/>
            <person name="Sedlacek I."/>
            <person name="Petras P."/>
            <person name="Kralova S."/>
            <person name="Maslanova I."/>
            <person name="Svec P."/>
            <person name="Neumann-Schaal M."/>
            <person name="Botka T."/>
            <person name="Gelbicova T."/>
            <person name="Stankova E."/>
            <person name="Doskar J."/>
            <person name="Pantucek R."/>
        </authorList>
    </citation>
    <scope>NUCLEOTIDE SEQUENCE [LARGE SCALE GENOMIC DNA]</scope>
    <source>
        <strain evidence="5 6">CCM 9025</strain>
    </source>
</reference>
<dbReference type="InterPro" id="IPR036388">
    <property type="entry name" value="WH-like_DNA-bd_sf"/>
</dbReference>
<dbReference type="PROSITE" id="PS51000">
    <property type="entry name" value="HTH_DEOR_2"/>
    <property type="match status" value="1"/>
</dbReference>
<dbReference type="PANTHER" id="PTHR34580">
    <property type="match status" value="1"/>
</dbReference>
<dbReference type="PANTHER" id="PTHR34580:SF1">
    <property type="entry name" value="PROTEIN PAFC"/>
    <property type="match status" value="1"/>
</dbReference>
<dbReference type="InterPro" id="IPR051534">
    <property type="entry name" value="CBASS_pafABC_assoc_protein"/>
</dbReference>
<dbReference type="InterPro" id="IPR036390">
    <property type="entry name" value="WH_DNA-bd_sf"/>
</dbReference>
<keyword evidence="6" id="KW-1185">Reference proteome</keyword>
<keyword evidence="1" id="KW-0423">Lactose metabolism</keyword>
<dbReference type="SUPFAM" id="SSF46785">
    <property type="entry name" value="Winged helix' DNA-binding domain"/>
    <property type="match status" value="1"/>
</dbReference>
<organism evidence="5 6">
    <name type="scientific">Staphylococcus ratti</name>
    <dbReference type="NCBI Taxonomy" id="2892440"/>
    <lineage>
        <taxon>Bacteria</taxon>
        <taxon>Bacillati</taxon>
        <taxon>Bacillota</taxon>
        <taxon>Bacilli</taxon>
        <taxon>Bacillales</taxon>
        <taxon>Staphylococcaceae</taxon>
        <taxon>Staphylococcus</taxon>
    </lineage>
</organism>
<dbReference type="Pfam" id="PF08279">
    <property type="entry name" value="HTH_11"/>
    <property type="match status" value="1"/>
</dbReference>
<dbReference type="InterPro" id="IPR001034">
    <property type="entry name" value="DeoR_HTH"/>
</dbReference>
<name>A0ABY3PDV7_9STAP</name>
<evidence type="ECO:0000256" key="2">
    <source>
        <dbReference type="ARBA" id="ARBA00023015"/>
    </source>
</evidence>
<dbReference type="EMBL" id="CP086654">
    <property type="protein sequence ID" value="UEX90528.1"/>
    <property type="molecule type" value="Genomic_DNA"/>
</dbReference>
<evidence type="ECO:0000313" key="5">
    <source>
        <dbReference type="EMBL" id="UEX90528.1"/>
    </source>
</evidence>
<keyword evidence="3" id="KW-0804">Transcription</keyword>
<accession>A0ABY3PDV7</accession>
<protein>
    <submittedName>
        <fullName evidence="5">HTH domain-containing protein</fullName>
    </submittedName>
</protein>
<dbReference type="RefSeq" id="WP_229293024.1">
    <property type="nucleotide sequence ID" value="NZ_CP086654.1"/>
</dbReference>
<keyword evidence="2" id="KW-0805">Transcription regulation</keyword>
<evidence type="ECO:0000256" key="3">
    <source>
        <dbReference type="ARBA" id="ARBA00023163"/>
    </source>
</evidence>
<evidence type="ECO:0000313" key="6">
    <source>
        <dbReference type="Proteomes" id="UP001197626"/>
    </source>
</evidence>
<dbReference type="Proteomes" id="UP001197626">
    <property type="component" value="Chromosome"/>
</dbReference>
<gene>
    <name evidence="5" type="ORF">LN051_02345</name>
</gene>
<dbReference type="Gene3D" id="1.10.10.10">
    <property type="entry name" value="Winged helix-like DNA-binding domain superfamily/Winged helix DNA-binding domain"/>
    <property type="match status" value="1"/>
</dbReference>
<feature type="domain" description="HTH deoR-type" evidence="4">
    <location>
        <begin position="3"/>
        <end position="58"/>
    </location>
</feature>